<reference evidence="10 11" key="1">
    <citation type="journal article" date="2014" name="ISME J.">
        <title>Adaptation of an abundant Roseobacter RCA organism to pelagic systems revealed by genomic and transcriptomic analyses.</title>
        <authorList>
            <person name="Voget S."/>
            <person name="Wemheuer B."/>
            <person name="Brinkhoff T."/>
            <person name="Vollmers J."/>
            <person name="Dietrich S."/>
            <person name="Giebel H.A."/>
            <person name="Beardsley C."/>
            <person name="Sardemann C."/>
            <person name="Bakenhus I."/>
            <person name="Billerbeck S."/>
            <person name="Daniel R."/>
            <person name="Simon M."/>
        </authorList>
    </citation>
    <scope>NUCLEOTIDE SEQUENCE [LARGE SCALE GENOMIC DNA]</scope>
    <source>
        <strain evidence="10 11">RCA23</strain>
    </source>
</reference>
<dbReference type="AlphaFoldDB" id="A0AAN0RGG7"/>
<dbReference type="InterPro" id="IPR013785">
    <property type="entry name" value="Aldolase_TIM"/>
</dbReference>
<dbReference type="GO" id="GO:0016052">
    <property type="term" value="P:carbohydrate catabolic process"/>
    <property type="evidence" value="ECO:0007669"/>
    <property type="project" value="InterPro"/>
</dbReference>
<dbReference type="FunFam" id="3.20.20.70:FF:000118">
    <property type="entry name" value="Alpha-galactosidase"/>
    <property type="match status" value="1"/>
</dbReference>
<dbReference type="Pfam" id="PF16874">
    <property type="entry name" value="Glyco_hydro_36C"/>
    <property type="match status" value="1"/>
</dbReference>
<sequence>MSQFWRLDGPLQTFILAAQQERLPQVIYWGPPLPTSDDCATLAAAHTMDVTGGMLDANPELSICPESSQSFPGQPGLMCRDAQGRVLRPKFRFVKDLAKEHSLCLTYADKDLGLTYEAHFELTASSNILTCWSRLEATQPLMLHWLAAPVFPAPQLSDSMMSFSGRWIGEFQTHSIPWRPGIHKRESRTGRSGHEHFPGLILPEIGARNTIGRAYGFHYGWSGGHQMIAEELPDGRRQIQFGHACDSHNGPAQSFETAKLYAVFSDRGINGCGTGFQRHLRDHILTFPKASLPRPVHYNCWEAIYFDHDLSSLKDIATRAKDLGAERFVLDDGWFGRRDDDNSSLGDWQIDPRKYPSGLDPLIDHITSLGLQFGLWVEPEMVNPDSNLYRAHPDWILGQKDQLLGRQQLVLDMARDEVIAYLYDCISAILETYDIGYLKWDHNRTLPLSDVTQTEGTYALLARLRAAFPHVEIESCASGGGRIDFGILQHCQRVWLSDSNDALERSRIQHGAALFLPALVTGSHVGPRLCHTSGRVFDMRYRAWVAAQRHMGFEMDPRELDAQEAQILTEVTQWYKDNRDWLATADILRLDTADPSVLAEMQRAADGSRFVVFSNQLDSAQHILPRPLCLTELDPKAQYRLHLRNRNEATSLSRGAPLLKSQDLQASGAWLMAHGVQLPYAMPGSIWVVEGRKL</sequence>
<dbReference type="InterPro" id="IPR038417">
    <property type="entry name" value="Alpga-gal_N_sf"/>
</dbReference>
<evidence type="ECO:0000256" key="7">
    <source>
        <dbReference type="PIRSR" id="PIRSR005536-2"/>
    </source>
</evidence>
<evidence type="ECO:0000256" key="5">
    <source>
        <dbReference type="PIRNR" id="PIRNR005536"/>
    </source>
</evidence>
<dbReference type="KEGG" id="ptp:RCA23_c01440"/>
<dbReference type="EMBL" id="CP003984">
    <property type="protein sequence ID" value="AII85711.1"/>
    <property type="molecule type" value="Genomic_DNA"/>
</dbReference>
<feature type="binding site" evidence="7">
    <location>
        <position position="498"/>
    </location>
    <ligand>
        <name>substrate</name>
    </ligand>
</feature>
<keyword evidence="4 5" id="KW-0326">Glycosidase</keyword>
<dbReference type="SUPFAM" id="SSF51445">
    <property type="entry name" value="(Trans)glycosidases"/>
    <property type="match status" value="1"/>
</dbReference>
<evidence type="ECO:0000313" key="11">
    <source>
        <dbReference type="Proteomes" id="UP000028680"/>
    </source>
</evidence>
<dbReference type="EC" id="3.2.1.22" evidence="2 5"/>
<feature type="active site" description="Proton donor" evidence="6">
    <location>
        <position position="498"/>
    </location>
</feature>
<dbReference type="CDD" id="cd14791">
    <property type="entry name" value="GH36"/>
    <property type="match status" value="1"/>
</dbReference>
<evidence type="ECO:0000259" key="9">
    <source>
        <dbReference type="Pfam" id="PF16875"/>
    </source>
</evidence>
<dbReference type="PRINTS" id="PR00743">
    <property type="entry name" value="GLHYDRLASE36"/>
</dbReference>
<dbReference type="InterPro" id="IPR031705">
    <property type="entry name" value="Glyco_hydro_36_C"/>
</dbReference>
<accession>A0AAN0RGG7</accession>
<feature type="binding site" evidence="7">
    <location>
        <begin position="331"/>
        <end position="332"/>
    </location>
    <ligand>
        <name>substrate</name>
    </ligand>
</feature>
<dbReference type="InterPro" id="IPR002252">
    <property type="entry name" value="Glyco_hydro_36"/>
</dbReference>
<dbReference type="Proteomes" id="UP000028680">
    <property type="component" value="Chromosome"/>
</dbReference>
<feature type="binding site" evidence="7">
    <location>
        <begin position="439"/>
        <end position="443"/>
    </location>
    <ligand>
        <name>substrate</name>
    </ligand>
</feature>
<evidence type="ECO:0000256" key="3">
    <source>
        <dbReference type="ARBA" id="ARBA00022801"/>
    </source>
</evidence>
<feature type="domain" description="Glycosyl hydrolase family 36 C-terminal" evidence="8">
    <location>
        <begin position="604"/>
        <end position="680"/>
    </location>
</feature>
<dbReference type="PANTHER" id="PTHR43053:SF3">
    <property type="entry name" value="ALPHA-GALACTOSIDASE C-RELATED"/>
    <property type="match status" value="1"/>
</dbReference>
<comment type="catalytic activity">
    <reaction evidence="1 5">
        <text>Hydrolysis of terminal, non-reducing alpha-D-galactose residues in alpha-D-galactosides, including galactose oligosaccharides, galactomannans and galactolipids.</text>
        <dbReference type="EC" id="3.2.1.22"/>
    </reaction>
</comment>
<evidence type="ECO:0000313" key="10">
    <source>
        <dbReference type="EMBL" id="AII85711.1"/>
    </source>
</evidence>
<evidence type="ECO:0000256" key="6">
    <source>
        <dbReference type="PIRSR" id="PIRSR005536-1"/>
    </source>
</evidence>
<proteinExistence type="inferred from homology"/>
<dbReference type="Pfam" id="PF02065">
    <property type="entry name" value="Melibiase"/>
    <property type="match status" value="1"/>
</dbReference>
<feature type="binding site" evidence="7">
    <location>
        <position position="476"/>
    </location>
    <ligand>
        <name>substrate</name>
    </ligand>
</feature>
<dbReference type="InterPro" id="IPR017853">
    <property type="entry name" value="GH"/>
</dbReference>
<evidence type="ECO:0000256" key="2">
    <source>
        <dbReference type="ARBA" id="ARBA00012755"/>
    </source>
</evidence>
<dbReference type="RefSeq" id="WP_044048610.1">
    <property type="nucleotide sequence ID" value="NZ_CP003984.1"/>
</dbReference>
<organism evidence="10 11">
    <name type="scientific">Planktomarina temperata RCA23</name>
    <dbReference type="NCBI Taxonomy" id="666509"/>
    <lineage>
        <taxon>Bacteria</taxon>
        <taxon>Pseudomonadati</taxon>
        <taxon>Pseudomonadota</taxon>
        <taxon>Alphaproteobacteria</taxon>
        <taxon>Rhodobacterales</taxon>
        <taxon>Paracoccaceae</taxon>
        <taxon>Planktomarina</taxon>
    </lineage>
</organism>
<feature type="domain" description="Glycosyl hydrolase family 36 N-terminal" evidence="9">
    <location>
        <begin position="23"/>
        <end position="242"/>
    </location>
</feature>
<keyword evidence="3 5" id="KW-0378">Hydrolase</keyword>
<dbReference type="GO" id="GO:0004557">
    <property type="term" value="F:alpha-galactosidase activity"/>
    <property type="evidence" value="ECO:0007669"/>
    <property type="project" value="UniProtKB-UniRule"/>
</dbReference>
<gene>
    <name evidence="10" type="primary">rafA</name>
    <name evidence="10" type="ORF">RCA23_c01440</name>
</gene>
<dbReference type="Pfam" id="PF16875">
    <property type="entry name" value="Glyco_hydro_36N"/>
    <property type="match status" value="1"/>
</dbReference>
<feature type="binding site" evidence="7">
    <location>
        <position position="167"/>
    </location>
    <ligand>
        <name>substrate</name>
    </ligand>
</feature>
<keyword evidence="11" id="KW-1185">Reference proteome</keyword>
<evidence type="ECO:0000256" key="1">
    <source>
        <dbReference type="ARBA" id="ARBA00001255"/>
    </source>
</evidence>
<dbReference type="Gene3D" id="2.70.98.60">
    <property type="entry name" value="alpha-galactosidase from lactobacil brevis"/>
    <property type="match status" value="1"/>
</dbReference>
<evidence type="ECO:0000259" key="8">
    <source>
        <dbReference type="Pfam" id="PF16874"/>
    </source>
</evidence>
<protein>
    <recommendedName>
        <fullName evidence="2 5">Alpha-galactosidase</fullName>
        <ecNumber evidence="2 5">3.2.1.22</ecNumber>
    </recommendedName>
</protein>
<feature type="active site" description="Nucleophile" evidence="6">
    <location>
        <position position="441"/>
    </location>
</feature>
<dbReference type="InterPro" id="IPR031704">
    <property type="entry name" value="Glyco_hydro_36_N"/>
</dbReference>
<evidence type="ECO:0000256" key="4">
    <source>
        <dbReference type="ARBA" id="ARBA00023295"/>
    </source>
</evidence>
<name>A0AAN0RGG7_9RHOB</name>
<feature type="binding site" evidence="7">
    <location>
        <position position="406"/>
    </location>
    <ligand>
        <name>substrate</name>
    </ligand>
</feature>
<dbReference type="Gene3D" id="3.20.20.70">
    <property type="entry name" value="Aldolase class I"/>
    <property type="match status" value="1"/>
</dbReference>
<comment type="similarity">
    <text evidence="5">Belongs to the glycosyl hydrolase.</text>
</comment>
<dbReference type="PANTHER" id="PTHR43053">
    <property type="entry name" value="GLYCOSIDASE FAMILY 31"/>
    <property type="match status" value="1"/>
</dbReference>
<dbReference type="PIRSF" id="PIRSF005536">
    <property type="entry name" value="Agal"/>
    <property type="match status" value="1"/>
</dbReference>
<dbReference type="InterPro" id="IPR050985">
    <property type="entry name" value="Alpha-glycosidase_related"/>
</dbReference>